<feature type="chain" id="PRO_5032450724" evidence="2">
    <location>
        <begin position="30"/>
        <end position="341"/>
    </location>
</feature>
<feature type="non-terminal residue" evidence="3">
    <location>
        <position position="1"/>
    </location>
</feature>
<dbReference type="EMBL" id="CAJNNV010027907">
    <property type="protein sequence ID" value="CAE8622158.1"/>
    <property type="molecule type" value="Genomic_DNA"/>
</dbReference>
<proteinExistence type="predicted"/>
<feature type="compositionally biased region" description="Low complexity" evidence="1">
    <location>
        <begin position="54"/>
        <end position="79"/>
    </location>
</feature>
<organism evidence="3 4">
    <name type="scientific">Polarella glacialis</name>
    <name type="common">Dinoflagellate</name>
    <dbReference type="NCBI Taxonomy" id="89957"/>
    <lineage>
        <taxon>Eukaryota</taxon>
        <taxon>Sar</taxon>
        <taxon>Alveolata</taxon>
        <taxon>Dinophyceae</taxon>
        <taxon>Suessiales</taxon>
        <taxon>Suessiaceae</taxon>
        <taxon>Polarella</taxon>
    </lineage>
</organism>
<protein>
    <submittedName>
        <fullName evidence="3">Uncharacterized protein</fullName>
    </submittedName>
</protein>
<evidence type="ECO:0000256" key="2">
    <source>
        <dbReference type="SAM" id="SignalP"/>
    </source>
</evidence>
<keyword evidence="2" id="KW-0732">Signal</keyword>
<sequence length="341" mass="34989">MVMASRSCWELVMLRLLLGAFLILAFAEANTTTTAAATTTTTPTPTTILTTTTTTTTTANTTTTTTTTPTTTTITAKAAPPAPSDSNTANSTTITTNNNNNNNKNNTTTTTSTGSRAPAGSNSSNNNNNSNNNTNNNNTNNNTNNDNTNNTNNKNNSEAPAGSPDPDLVLQGEFQLTVPDCEAFIAEDGAKDAVASGLANATGLAFYHVEVDISCASRRLAARKTRTPTSRRLADLVTANYTITIPSGDAAAANSIGSVLATVIKPGFKDVLTGAIQAAMDSSGIAVTISVTRISGLLNGGASVKPPPGQGPKQLQMVVTLAGTLGLTGYRQAEALDALRG</sequence>
<evidence type="ECO:0000313" key="4">
    <source>
        <dbReference type="Proteomes" id="UP000654075"/>
    </source>
</evidence>
<feature type="region of interest" description="Disordered" evidence="1">
    <location>
        <begin position="54"/>
        <end position="169"/>
    </location>
</feature>
<name>A0A813GHL4_POLGL</name>
<dbReference type="AlphaFoldDB" id="A0A813GHL4"/>
<dbReference type="PANTHER" id="PTHR36911">
    <property type="entry name" value="LIM ZINC-BINDING DOMAIN-CONTAINING PROTEIN-RELATED"/>
    <property type="match status" value="1"/>
</dbReference>
<keyword evidence="4" id="KW-1185">Reference proteome</keyword>
<feature type="signal peptide" evidence="2">
    <location>
        <begin position="1"/>
        <end position="29"/>
    </location>
</feature>
<feature type="compositionally biased region" description="Low complexity" evidence="1">
    <location>
        <begin position="86"/>
        <end position="113"/>
    </location>
</feature>
<gene>
    <name evidence="3" type="ORF">PGLA1383_LOCUS39655</name>
</gene>
<evidence type="ECO:0000256" key="1">
    <source>
        <dbReference type="SAM" id="MobiDB-lite"/>
    </source>
</evidence>
<evidence type="ECO:0000313" key="3">
    <source>
        <dbReference type="EMBL" id="CAE8622158.1"/>
    </source>
</evidence>
<dbReference type="PANTHER" id="PTHR36911:SF3">
    <property type="entry name" value="GATA ZINC FINGER DOMAIN-CONTAINING PROTEIN 4-RELATED"/>
    <property type="match status" value="1"/>
</dbReference>
<reference evidence="3" key="1">
    <citation type="submission" date="2021-02" db="EMBL/GenBank/DDBJ databases">
        <authorList>
            <person name="Dougan E. K."/>
            <person name="Rhodes N."/>
            <person name="Thang M."/>
            <person name="Chan C."/>
        </authorList>
    </citation>
    <scope>NUCLEOTIDE SEQUENCE</scope>
</reference>
<accession>A0A813GHL4</accession>
<comment type="caution">
    <text evidence="3">The sequence shown here is derived from an EMBL/GenBank/DDBJ whole genome shotgun (WGS) entry which is preliminary data.</text>
</comment>
<feature type="compositionally biased region" description="Low complexity" evidence="1">
    <location>
        <begin position="121"/>
        <end position="157"/>
    </location>
</feature>
<dbReference type="Proteomes" id="UP000654075">
    <property type="component" value="Unassembled WGS sequence"/>
</dbReference>